<evidence type="ECO:0000313" key="7">
    <source>
        <dbReference type="EMBL" id="MBL6761479.1"/>
    </source>
</evidence>
<protein>
    <submittedName>
        <fullName evidence="7">ABC transporter ATP-binding protein</fullName>
    </submittedName>
</protein>
<keyword evidence="3 7" id="KW-0067">ATP-binding</keyword>
<evidence type="ECO:0000256" key="1">
    <source>
        <dbReference type="ARBA" id="ARBA00022448"/>
    </source>
</evidence>
<gene>
    <name evidence="7" type="ORF">ISQ19_02155</name>
</gene>
<dbReference type="InterPro" id="IPR003439">
    <property type="entry name" value="ABC_transporter-like_ATP-bd"/>
</dbReference>
<dbReference type="AlphaFoldDB" id="A0A937HCW5"/>
<feature type="domain" description="ABC transporter" evidence="6">
    <location>
        <begin position="2"/>
        <end position="234"/>
    </location>
</feature>
<proteinExistence type="predicted"/>
<organism evidence="7 8">
    <name type="scientific">PS1 clade bacterium</name>
    <dbReference type="NCBI Taxonomy" id="2175152"/>
    <lineage>
        <taxon>Bacteria</taxon>
        <taxon>Pseudomonadati</taxon>
        <taxon>Pseudomonadota</taxon>
        <taxon>Alphaproteobacteria</taxon>
        <taxon>PS1 clade</taxon>
    </lineage>
</organism>
<dbReference type="SMART" id="SM00382">
    <property type="entry name" value="AAA"/>
    <property type="match status" value="1"/>
</dbReference>
<dbReference type="Proteomes" id="UP000785783">
    <property type="component" value="Unassembled WGS sequence"/>
</dbReference>
<dbReference type="SUPFAM" id="SSF52540">
    <property type="entry name" value="P-loop containing nucleoside triphosphate hydrolases"/>
    <property type="match status" value="1"/>
</dbReference>
<dbReference type="Gene3D" id="3.40.50.300">
    <property type="entry name" value="P-loop containing nucleotide triphosphate hydrolases"/>
    <property type="match status" value="1"/>
</dbReference>
<keyword evidence="4" id="KW-1278">Translocase</keyword>
<evidence type="ECO:0000256" key="4">
    <source>
        <dbReference type="ARBA" id="ARBA00022967"/>
    </source>
</evidence>
<dbReference type="PANTHER" id="PTHR42794:SF1">
    <property type="entry name" value="HEMIN IMPORT ATP-BINDING PROTEIN HMUV"/>
    <property type="match status" value="1"/>
</dbReference>
<comment type="caution">
    <text evidence="7">The sequence shown here is derived from an EMBL/GenBank/DDBJ whole genome shotgun (WGS) entry which is preliminary data.</text>
</comment>
<evidence type="ECO:0000313" key="8">
    <source>
        <dbReference type="Proteomes" id="UP000785783"/>
    </source>
</evidence>
<keyword evidence="2" id="KW-0547">Nucleotide-binding</keyword>
<evidence type="ECO:0000256" key="3">
    <source>
        <dbReference type="ARBA" id="ARBA00022840"/>
    </source>
</evidence>
<dbReference type="GO" id="GO:0005524">
    <property type="term" value="F:ATP binding"/>
    <property type="evidence" value="ECO:0007669"/>
    <property type="project" value="UniProtKB-KW"/>
</dbReference>
<evidence type="ECO:0000259" key="6">
    <source>
        <dbReference type="PROSITE" id="PS50893"/>
    </source>
</evidence>
<reference evidence="7" key="1">
    <citation type="submission" date="2020-10" db="EMBL/GenBank/DDBJ databases">
        <title>Microbiome of the Black Sea water column analyzed by genome centric metagenomics.</title>
        <authorList>
            <person name="Cabello-Yeves P.J."/>
            <person name="Callieri C."/>
            <person name="Picazo A."/>
            <person name="Mehrshad M."/>
            <person name="Haro-Moreno J.M."/>
            <person name="Roda-Garcia J."/>
            <person name="Dzembekova N."/>
            <person name="Slabakova V."/>
            <person name="Slabakova N."/>
            <person name="Moncheva S."/>
            <person name="Rodriguez-Valera F."/>
        </authorList>
    </citation>
    <scope>NUCLEOTIDE SEQUENCE</scope>
    <source>
        <strain evidence="7">BS307-5m-G5</strain>
    </source>
</reference>
<dbReference type="Pfam" id="PF00005">
    <property type="entry name" value="ABC_tran"/>
    <property type="match status" value="1"/>
</dbReference>
<sequence>MLELSDIQLLVGEKGILQNISARFPSGQVSGIIGPNGAGKTSLMRVAAGLAAAEGGAISAGQNAGGDFTDPLWRAKNIAYLPQFQTVAWPLTVRETVGLGLLPLVLTAADAAARIDAALARCGVADFAARRIDTLSGGEKARVYLARLLATGADILLLDEPVQSLDAAGALAVMELLRAEAAAGKAVVVVLHELNLARQFCDHLVVMQNGTVAYAGAVQEALSPARLRPIFGVEFAQSADGYLVARRVQEEERVMEEGT</sequence>
<dbReference type="EMBL" id="JADHOK010000014">
    <property type="protein sequence ID" value="MBL6761479.1"/>
    <property type="molecule type" value="Genomic_DNA"/>
</dbReference>
<name>A0A937HCW5_9PROT</name>
<dbReference type="InterPro" id="IPR003593">
    <property type="entry name" value="AAA+_ATPase"/>
</dbReference>
<evidence type="ECO:0000256" key="5">
    <source>
        <dbReference type="ARBA" id="ARBA00037066"/>
    </source>
</evidence>
<keyword evidence="1" id="KW-0813">Transport</keyword>
<evidence type="ECO:0000256" key="2">
    <source>
        <dbReference type="ARBA" id="ARBA00022741"/>
    </source>
</evidence>
<dbReference type="GO" id="GO:0016887">
    <property type="term" value="F:ATP hydrolysis activity"/>
    <property type="evidence" value="ECO:0007669"/>
    <property type="project" value="InterPro"/>
</dbReference>
<accession>A0A937HCW5</accession>
<dbReference type="PANTHER" id="PTHR42794">
    <property type="entry name" value="HEMIN IMPORT ATP-BINDING PROTEIN HMUV"/>
    <property type="match status" value="1"/>
</dbReference>
<dbReference type="InterPro" id="IPR027417">
    <property type="entry name" value="P-loop_NTPase"/>
</dbReference>
<dbReference type="PROSITE" id="PS50893">
    <property type="entry name" value="ABC_TRANSPORTER_2"/>
    <property type="match status" value="1"/>
</dbReference>
<comment type="function">
    <text evidence="5">Part of the ABC transporter complex HmuTUV involved in hemin import. Responsible for energy coupling to the transport system.</text>
</comment>